<evidence type="ECO:0000256" key="1">
    <source>
        <dbReference type="SAM" id="Phobius"/>
    </source>
</evidence>
<feature type="transmembrane region" description="Helical" evidence="1">
    <location>
        <begin position="177"/>
        <end position="198"/>
    </location>
</feature>
<dbReference type="Pfam" id="PF09777">
    <property type="entry name" value="OSTMP1"/>
    <property type="match status" value="1"/>
</dbReference>
<keyword evidence="1" id="KW-1133">Transmembrane helix</keyword>
<evidence type="ECO:0000313" key="3">
    <source>
        <dbReference type="Proteomes" id="UP000230750"/>
    </source>
</evidence>
<dbReference type="PANTHER" id="PTHR15644:SF2">
    <property type="entry name" value="OSTEOPETROSIS-ASSOCIATED TRANSMEMBRANE PROTEIN 1"/>
    <property type="match status" value="1"/>
</dbReference>
<protein>
    <submittedName>
        <fullName evidence="2">Putative osteopetrosis-associated transmembrane protein 1</fullName>
    </submittedName>
</protein>
<sequence length="221" mass="25891">MCASTSAKPVTFCEKCGEQYQGVLDVVEEIKKDHDCRDKLLNSDILQIVQKMNTFVMDLWMDGNCDNCFTQNQNEPPDVNYREFSNDTKQFLILFNQTQECFKTYNHTDTDIYGGDIVSNKTLCQKCRKNYIHLNEFYGQMGSIGSLCMDLVEMMNVTRQQWNQVHCTEHTTNYTSVVSISVFCCSLPVLFYLFAMFITRKRVILGRKCVFYYYVMLYYVI</sequence>
<dbReference type="EMBL" id="MRZV01001262">
    <property type="protein sequence ID" value="PIK39213.1"/>
    <property type="molecule type" value="Genomic_DNA"/>
</dbReference>
<comment type="caution">
    <text evidence="2">The sequence shown here is derived from an EMBL/GenBank/DDBJ whole genome shotgun (WGS) entry which is preliminary data.</text>
</comment>
<gene>
    <name evidence="2" type="ORF">BSL78_23932</name>
</gene>
<dbReference type="Proteomes" id="UP000230750">
    <property type="component" value="Unassembled WGS sequence"/>
</dbReference>
<keyword evidence="1" id="KW-0472">Membrane</keyword>
<dbReference type="AlphaFoldDB" id="A0A2G8JTZ9"/>
<organism evidence="2 3">
    <name type="scientific">Stichopus japonicus</name>
    <name type="common">Sea cucumber</name>
    <dbReference type="NCBI Taxonomy" id="307972"/>
    <lineage>
        <taxon>Eukaryota</taxon>
        <taxon>Metazoa</taxon>
        <taxon>Echinodermata</taxon>
        <taxon>Eleutherozoa</taxon>
        <taxon>Echinozoa</taxon>
        <taxon>Holothuroidea</taxon>
        <taxon>Aspidochirotacea</taxon>
        <taxon>Aspidochirotida</taxon>
        <taxon>Stichopodidae</taxon>
        <taxon>Apostichopus</taxon>
    </lineage>
</organism>
<accession>A0A2G8JTZ9</accession>
<evidence type="ECO:0000313" key="2">
    <source>
        <dbReference type="EMBL" id="PIK39213.1"/>
    </source>
</evidence>
<name>A0A2G8JTZ9_STIJA</name>
<dbReference type="InterPro" id="IPR019172">
    <property type="entry name" value="Osteopetrosis-assoc_TM_1"/>
</dbReference>
<keyword evidence="3" id="KW-1185">Reference proteome</keyword>
<dbReference type="GO" id="GO:0005829">
    <property type="term" value="C:cytosol"/>
    <property type="evidence" value="ECO:0007669"/>
    <property type="project" value="TreeGrafter"/>
</dbReference>
<dbReference type="STRING" id="307972.A0A2G8JTZ9"/>
<keyword evidence="1 2" id="KW-0812">Transmembrane</keyword>
<reference evidence="2 3" key="1">
    <citation type="journal article" date="2017" name="PLoS Biol.">
        <title>The sea cucumber genome provides insights into morphological evolution and visceral regeneration.</title>
        <authorList>
            <person name="Zhang X."/>
            <person name="Sun L."/>
            <person name="Yuan J."/>
            <person name="Sun Y."/>
            <person name="Gao Y."/>
            <person name="Zhang L."/>
            <person name="Li S."/>
            <person name="Dai H."/>
            <person name="Hamel J.F."/>
            <person name="Liu C."/>
            <person name="Yu Y."/>
            <person name="Liu S."/>
            <person name="Lin W."/>
            <person name="Guo K."/>
            <person name="Jin S."/>
            <person name="Xu P."/>
            <person name="Storey K.B."/>
            <person name="Huan P."/>
            <person name="Zhang T."/>
            <person name="Zhou Y."/>
            <person name="Zhang J."/>
            <person name="Lin C."/>
            <person name="Li X."/>
            <person name="Xing L."/>
            <person name="Huo D."/>
            <person name="Sun M."/>
            <person name="Wang L."/>
            <person name="Mercier A."/>
            <person name="Li F."/>
            <person name="Yang H."/>
            <person name="Xiang J."/>
        </authorList>
    </citation>
    <scope>NUCLEOTIDE SEQUENCE [LARGE SCALE GENOMIC DNA]</scope>
    <source>
        <strain evidence="2">Shaxun</strain>
        <tissue evidence="2">Muscle</tissue>
    </source>
</reference>
<dbReference type="OrthoDB" id="8021850at2759"/>
<proteinExistence type="predicted"/>
<dbReference type="PANTHER" id="PTHR15644">
    <property type="entry name" value="OSTEOPETROSIS ASSOCIATED TRANSMEMBRANE PROTEIN 1"/>
    <property type="match status" value="1"/>
</dbReference>